<feature type="region of interest" description="Disordered" evidence="14">
    <location>
        <begin position="1028"/>
        <end position="1093"/>
    </location>
</feature>
<evidence type="ECO:0000256" key="12">
    <source>
        <dbReference type="ARBA" id="ARBA00022871"/>
    </source>
</evidence>
<gene>
    <name evidence="16" type="ORF">Fcan01_02873</name>
</gene>
<evidence type="ECO:0000256" key="7">
    <source>
        <dbReference type="ARBA" id="ARBA00022741"/>
    </source>
</evidence>
<feature type="compositionally biased region" description="Acidic residues" evidence="14">
    <location>
        <begin position="290"/>
        <end position="305"/>
    </location>
</feature>
<evidence type="ECO:0000313" key="17">
    <source>
        <dbReference type="Proteomes" id="UP000198287"/>
    </source>
</evidence>
<dbReference type="InterPro" id="IPR001245">
    <property type="entry name" value="Ser-Thr/Tyr_kinase_cat_dom"/>
</dbReference>
<evidence type="ECO:0000313" key="16">
    <source>
        <dbReference type="EMBL" id="OXA61876.1"/>
    </source>
</evidence>
<dbReference type="InterPro" id="IPR008271">
    <property type="entry name" value="Ser/Thr_kinase_AS"/>
</dbReference>
<name>A0A226EZ02_FOLCA</name>
<dbReference type="Proteomes" id="UP000198287">
    <property type="component" value="Unassembled WGS sequence"/>
</dbReference>
<dbReference type="InterPro" id="IPR000719">
    <property type="entry name" value="Prot_kinase_dom"/>
</dbReference>
<keyword evidence="10" id="KW-0460">Magnesium</keyword>
<evidence type="ECO:0000256" key="6">
    <source>
        <dbReference type="ARBA" id="ARBA00022737"/>
    </source>
</evidence>
<dbReference type="EMBL" id="LNIX01000001">
    <property type="protein sequence ID" value="OXA61876.1"/>
    <property type="molecule type" value="Genomic_DNA"/>
</dbReference>
<feature type="region of interest" description="Disordered" evidence="14">
    <location>
        <begin position="117"/>
        <end position="140"/>
    </location>
</feature>
<reference evidence="16 17" key="1">
    <citation type="submission" date="2015-12" db="EMBL/GenBank/DDBJ databases">
        <title>The genome of Folsomia candida.</title>
        <authorList>
            <person name="Faddeeva A."/>
            <person name="Derks M.F."/>
            <person name="Anvar Y."/>
            <person name="Smit S."/>
            <person name="Van Straalen N."/>
            <person name="Roelofs D."/>
        </authorList>
    </citation>
    <scope>NUCLEOTIDE SEQUENCE [LARGE SCALE GENOMIC DNA]</scope>
    <source>
        <strain evidence="16 17">VU population</strain>
        <tissue evidence="16">Whole body</tissue>
    </source>
</reference>
<dbReference type="GO" id="GO:0005524">
    <property type="term" value="F:ATP binding"/>
    <property type="evidence" value="ECO:0007669"/>
    <property type="project" value="UniProtKB-KW"/>
</dbReference>
<dbReference type="OrthoDB" id="6492282at2759"/>
<dbReference type="PANTHER" id="PTHR24346:SF102">
    <property type="entry name" value="TESTIS-SPECIFIC SERINE_THREONINE-PROTEIN KINASE 1"/>
    <property type="match status" value="1"/>
</dbReference>
<keyword evidence="6" id="KW-0677">Repeat</keyword>
<dbReference type="InterPro" id="IPR032675">
    <property type="entry name" value="LRR_dom_sf"/>
</dbReference>
<keyword evidence="8" id="KW-0221">Differentiation</keyword>
<dbReference type="GO" id="GO:0005737">
    <property type="term" value="C:cytoplasm"/>
    <property type="evidence" value="ECO:0007669"/>
    <property type="project" value="TreeGrafter"/>
</dbReference>
<keyword evidence="4" id="KW-0433">Leucine-rich repeat</keyword>
<keyword evidence="9" id="KW-0067">ATP-binding</keyword>
<evidence type="ECO:0000256" key="9">
    <source>
        <dbReference type="ARBA" id="ARBA00022840"/>
    </source>
</evidence>
<evidence type="ECO:0000256" key="13">
    <source>
        <dbReference type="SAM" id="Coils"/>
    </source>
</evidence>
<evidence type="ECO:0000259" key="15">
    <source>
        <dbReference type="PROSITE" id="PS50011"/>
    </source>
</evidence>
<feature type="region of interest" description="Disordered" evidence="14">
    <location>
        <begin position="277"/>
        <end position="307"/>
    </location>
</feature>
<dbReference type="PROSITE" id="PS50011">
    <property type="entry name" value="PROTEIN_KINASE_DOM"/>
    <property type="match status" value="1"/>
</dbReference>
<proteinExistence type="predicted"/>
<keyword evidence="16" id="KW-0418">Kinase</keyword>
<evidence type="ECO:0000256" key="8">
    <source>
        <dbReference type="ARBA" id="ARBA00022782"/>
    </source>
</evidence>
<dbReference type="GO" id="GO:0006950">
    <property type="term" value="P:response to stress"/>
    <property type="evidence" value="ECO:0007669"/>
    <property type="project" value="UniProtKB-ARBA"/>
</dbReference>
<dbReference type="SUPFAM" id="SSF56112">
    <property type="entry name" value="Protein kinase-like (PK-like)"/>
    <property type="match status" value="1"/>
</dbReference>
<dbReference type="InterPro" id="IPR001611">
    <property type="entry name" value="Leu-rich_rpt"/>
</dbReference>
<evidence type="ECO:0000256" key="1">
    <source>
        <dbReference type="ARBA" id="ARBA00001946"/>
    </source>
</evidence>
<dbReference type="GO" id="GO:0030154">
    <property type="term" value="P:cell differentiation"/>
    <property type="evidence" value="ECO:0007669"/>
    <property type="project" value="UniProtKB-KW"/>
</dbReference>
<dbReference type="FunFam" id="1.10.510.10:FF:000571">
    <property type="entry name" value="Maternal embryonic leucine zipper kinase"/>
    <property type="match status" value="1"/>
</dbReference>
<dbReference type="Gene3D" id="3.80.10.10">
    <property type="entry name" value="Ribonuclease Inhibitor"/>
    <property type="match status" value="2"/>
</dbReference>
<comment type="caution">
    <text evidence="16">The sequence shown here is derived from an EMBL/GenBank/DDBJ whole genome shotgun (WGS) entry which is preliminary data.</text>
</comment>
<dbReference type="STRING" id="158441.A0A226EZ02"/>
<evidence type="ECO:0000256" key="2">
    <source>
        <dbReference type="ARBA" id="ARBA00022473"/>
    </source>
</evidence>
<dbReference type="GO" id="GO:0035556">
    <property type="term" value="P:intracellular signal transduction"/>
    <property type="evidence" value="ECO:0007669"/>
    <property type="project" value="TreeGrafter"/>
</dbReference>
<dbReference type="AlphaFoldDB" id="A0A226EZ02"/>
<keyword evidence="13" id="KW-0175">Coiled coil</keyword>
<dbReference type="GO" id="GO:0000226">
    <property type="term" value="P:microtubule cytoskeleton organization"/>
    <property type="evidence" value="ECO:0007669"/>
    <property type="project" value="TreeGrafter"/>
</dbReference>
<dbReference type="SUPFAM" id="SSF52047">
    <property type="entry name" value="RNI-like"/>
    <property type="match status" value="1"/>
</dbReference>
<feature type="compositionally biased region" description="Acidic residues" evidence="14">
    <location>
        <begin position="649"/>
        <end position="682"/>
    </location>
</feature>
<keyword evidence="2" id="KW-0217">Developmental protein</keyword>
<keyword evidence="11" id="KW-0832">Ubl conjugation</keyword>
<dbReference type="PRINTS" id="PR00109">
    <property type="entry name" value="TYRKINASE"/>
</dbReference>
<keyword evidence="3" id="KW-0597">Phosphoprotein</keyword>
<dbReference type="GO" id="GO:0050321">
    <property type="term" value="F:tau-protein kinase activity"/>
    <property type="evidence" value="ECO:0007669"/>
    <property type="project" value="TreeGrafter"/>
</dbReference>
<keyword evidence="7" id="KW-0547">Nucleotide-binding</keyword>
<evidence type="ECO:0000256" key="5">
    <source>
        <dbReference type="ARBA" id="ARBA00022723"/>
    </source>
</evidence>
<sequence length="1093" mass="126420">MVKKCPYRIILLNTYRAYSRKLNDEELQKSYEGRLLRSEDSTWDTNRPPSLRDACLDRVIEEYVFYVKLVEELNKQKLEDHERRKEKWQKDLANYLERKASFEKKKLEQEESIARRLLIGDDPNDADDDDLDEEDKPTGKKAFREPVEVPDFFPDFVKNSDVLDQMWDEDRIQTVEELDLDYVPFDIAVQTIPDDYYWERASNEKWDYIFDADDHDKKWRRLYLERSIWEAIESFHPVESDLEELQKLVDIVATEITQIKLNNLIPNCFGTPRKPIEDKIPDADFTPAGVEEDQGYGDGDEDEEEMKQLAKEKERELKQLEKQKLKEEHRKAKEKLNLEAGIAPEEVLPTIEPDRTSSDHFDFGLILSKFTSLKVLSLVYELQETGLDWEPRLFVFTDVDCINLANALAQTPSIETFELLRSHLNDEQCKTLIREGLIKMPHLRKINFSYNRISDAGARAVSRLLTDETSRAIHTIHTVMLARNKIHNRGGKALAWALTKNRHLTHLDLRLNRMGDPAGRDFGHALAKNSSLLVLLLAANRLTEDTAFVINKMLFHNTTLKELDLSANDLGKKGGEHVALGIRANTNILRVDVRLANIGLDFEYDVGTHLRKNRNRILNQYSLVERDDTYPNETESGILRGKDLSEPEWSSEEEEEDDEEEEEGEEEGDDDEEMEDGEEEEEEKIHVVKAPGSLDISKTAFTYLKIAFLNKHFFLALTQVYLSEFKDSKSGRTQKLACKLINGAAAPKDFLKKFFPREVEIMSRVNHPYLIRVHSILQRKNKYFLFMQFCENGDLLDFIRTNGAIDEKQSRQWFSQLIRGLKYLHDRDIVHRDLKCENVLLTSSYNIKLSDFGFARYYHQEKDPKSETFCGSVSYAAPEIIRGVPYDPRLSDIWSVAVILFIMLNKGMPFDDGSLRKLYENQMTRSWKFRAKVKDKLTLEVKSFMYKLLEPVAEKRMPLEKMYEDAWFCMESDPMPSSRISQVDAATTTGAAMRGSVFLNAPAHHNYTQEEGVTIMDADTEAITFSRQVFPLPGTSAETEKRQSGGGPVEKSDKPSRRSKPPADDDAEIPLTGVWSKAGRLSRDEDEEKRKSK</sequence>
<accession>A0A226EZ02</accession>
<dbReference type="GO" id="GO:0000287">
    <property type="term" value="F:magnesium ion binding"/>
    <property type="evidence" value="ECO:0007669"/>
    <property type="project" value="UniProtKB-ARBA"/>
</dbReference>
<keyword evidence="12" id="KW-0744">Spermatogenesis</keyword>
<feature type="domain" description="Protein kinase" evidence="15">
    <location>
        <begin position="703"/>
        <end position="968"/>
    </location>
</feature>
<evidence type="ECO:0000256" key="3">
    <source>
        <dbReference type="ARBA" id="ARBA00022553"/>
    </source>
</evidence>
<feature type="coiled-coil region" evidence="13">
    <location>
        <begin position="71"/>
        <end position="112"/>
    </location>
</feature>
<evidence type="ECO:0000256" key="10">
    <source>
        <dbReference type="ARBA" id="ARBA00022842"/>
    </source>
</evidence>
<dbReference type="SMART" id="SM00220">
    <property type="entry name" value="S_TKc"/>
    <property type="match status" value="1"/>
</dbReference>
<dbReference type="InterPro" id="IPR011009">
    <property type="entry name" value="Kinase-like_dom_sf"/>
</dbReference>
<dbReference type="PROSITE" id="PS00108">
    <property type="entry name" value="PROTEIN_KINASE_ST"/>
    <property type="match status" value="1"/>
</dbReference>
<feature type="region of interest" description="Disordered" evidence="14">
    <location>
        <begin position="629"/>
        <end position="688"/>
    </location>
</feature>
<evidence type="ECO:0000256" key="4">
    <source>
        <dbReference type="ARBA" id="ARBA00022614"/>
    </source>
</evidence>
<dbReference type="Pfam" id="PF13516">
    <property type="entry name" value="LRR_6"/>
    <property type="match status" value="3"/>
</dbReference>
<feature type="compositionally biased region" description="Acidic residues" evidence="14">
    <location>
        <begin position="122"/>
        <end position="135"/>
    </location>
</feature>
<dbReference type="Pfam" id="PF00069">
    <property type="entry name" value="Pkinase"/>
    <property type="match status" value="1"/>
</dbReference>
<evidence type="ECO:0000256" key="14">
    <source>
        <dbReference type="SAM" id="MobiDB-lite"/>
    </source>
</evidence>
<dbReference type="GO" id="GO:0007283">
    <property type="term" value="P:spermatogenesis"/>
    <property type="evidence" value="ECO:0007669"/>
    <property type="project" value="UniProtKB-KW"/>
</dbReference>
<keyword evidence="16" id="KW-0808">Transferase</keyword>
<organism evidence="16 17">
    <name type="scientific">Folsomia candida</name>
    <name type="common">Springtail</name>
    <dbReference type="NCBI Taxonomy" id="158441"/>
    <lineage>
        <taxon>Eukaryota</taxon>
        <taxon>Metazoa</taxon>
        <taxon>Ecdysozoa</taxon>
        <taxon>Arthropoda</taxon>
        <taxon>Hexapoda</taxon>
        <taxon>Collembola</taxon>
        <taxon>Entomobryomorpha</taxon>
        <taxon>Isotomoidea</taxon>
        <taxon>Isotomidae</taxon>
        <taxon>Proisotominae</taxon>
        <taxon>Folsomia</taxon>
    </lineage>
</organism>
<evidence type="ECO:0000256" key="11">
    <source>
        <dbReference type="ARBA" id="ARBA00022843"/>
    </source>
</evidence>
<keyword evidence="17" id="KW-1185">Reference proteome</keyword>
<protein>
    <submittedName>
        <fullName evidence="16">Testis-specific serine/threonine-protein kinase 1</fullName>
    </submittedName>
</protein>
<comment type="cofactor">
    <cofactor evidence="1">
        <name>Mg(2+)</name>
        <dbReference type="ChEBI" id="CHEBI:18420"/>
    </cofactor>
</comment>
<dbReference type="Gene3D" id="1.10.510.10">
    <property type="entry name" value="Transferase(Phosphotransferase) domain 1"/>
    <property type="match status" value="1"/>
</dbReference>
<keyword evidence="5" id="KW-0479">Metal-binding</keyword>
<dbReference type="SMART" id="SM00368">
    <property type="entry name" value="LRR_RI"/>
    <property type="match status" value="5"/>
</dbReference>
<dbReference type="PANTHER" id="PTHR24346">
    <property type="entry name" value="MAP/MICROTUBULE AFFINITY-REGULATING KINASE"/>
    <property type="match status" value="1"/>
</dbReference>